<accession>A0A449ARF2</accession>
<comment type="cofactor">
    <cofactor evidence="1">
        <name>Mg(2+)</name>
        <dbReference type="ChEBI" id="CHEBI:18420"/>
    </cofactor>
</comment>
<dbReference type="SFLD" id="SFLDG01140">
    <property type="entry name" value="C2.B:_Phosphomannomutase_and_P"/>
    <property type="match status" value="1"/>
</dbReference>
<dbReference type="InterPro" id="IPR000150">
    <property type="entry name" value="Cof"/>
</dbReference>
<dbReference type="Proteomes" id="UP000290495">
    <property type="component" value="Chromosome"/>
</dbReference>
<dbReference type="EC" id="3.1.3.23" evidence="3"/>
<proteinExistence type="inferred from homology"/>
<evidence type="ECO:0000313" key="3">
    <source>
        <dbReference type="EMBL" id="VEU69060.1"/>
    </source>
</evidence>
<keyword evidence="3" id="KW-0378">Hydrolase</keyword>
<dbReference type="Pfam" id="PF08282">
    <property type="entry name" value="Hydrolase_3"/>
    <property type="match status" value="1"/>
</dbReference>
<dbReference type="PROSITE" id="PS01229">
    <property type="entry name" value="COF_2"/>
    <property type="match status" value="1"/>
</dbReference>
<dbReference type="RefSeq" id="WP_004795428.1">
    <property type="nucleotide sequence ID" value="NZ_LR215010.1"/>
</dbReference>
<organism evidence="3 4">
    <name type="scientific">Mycoplasmopsis canis</name>
    <dbReference type="NCBI Taxonomy" id="29555"/>
    <lineage>
        <taxon>Bacteria</taxon>
        <taxon>Bacillati</taxon>
        <taxon>Mycoplasmatota</taxon>
        <taxon>Mycoplasmoidales</taxon>
        <taxon>Metamycoplasmataceae</taxon>
        <taxon>Mycoplasmopsis</taxon>
    </lineage>
</organism>
<dbReference type="AlphaFoldDB" id="A0A449ARF2"/>
<dbReference type="Gene3D" id="3.40.50.1000">
    <property type="entry name" value="HAD superfamily/HAD-like"/>
    <property type="match status" value="1"/>
</dbReference>
<evidence type="ECO:0000256" key="2">
    <source>
        <dbReference type="ARBA" id="ARBA00034778"/>
    </source>
</evidence>
<evidence type="ECO:0000256" key="1">
    <source>
        <dbReference type="ARBA" id="ARBA00001946"/>
    </source>
</evidence>
<name>A0A449ARF2_9BACT</name>
<dbReference type="InterPro" id="IPR023214">
    <property type="entry name" value="HAD_sf"/>
</dbReference>
<protein>
    <submittedName>
        <fullName evidence="3">COF family HAD hydrolase protein</fullName>
        <ecNumber evidence="3">3.1.3.23</ecNumber>
    </submittedName>
</protein>
<dbReference type="NCBIfam" id="TIGR01484">
    <property type="entry name" value="HAD-SF-IIB"/>
    <property type="match status" value="1"/>
</dbReference>
<dbReference type="NCBIfam" id="TIGR00099">
    <property type="entry name" value="Cof-subfamily"/>
    <property type="match status" value="1"/>
</dbReference>
<dbReference type="SFLD" id="SFLDS00003">
    <property type="entry name" value="Haloacid_Dehalogenase"/>
    <property type="match status" value="1"/>
</dbReference>
<sequence length="271" mass="31423">MKQLKDIIKIAAFDVDGTLLPNGHTKFEENTKKMFSQLKNNGIKTVVASAREFATIGDFLDQLHPVDYFIGANGSFIWDVQKRDFIFKASIDKEVVKKIFNKFKDEQVAMAVTDFDRVYKSPNLKTDTWFIKPFMQNYHDYEDASLRETDLYLITFSTDDPKNLSDKVEQYIKENDFNVEVSSRWSRGFWISPKNVTKSHTLEILCKHLGYSMENLIAFGDSSNDYEMLRDAHYGVAMQRANDKLKSVAKDVALDCEYEGCYLKLKELYLI</sequence>
<dbReference type="SUPFAM" id="SSF56784">
    <property type="entry name" value="HAD-like"/>
    <property type="match status" value="1"/>
</dbReference>
<dbReference type="GO" id="GO:0005829">
    <property type="term" value="C:cytosol"/>
    <property type="evidence" value="ECO:0007669"/>
    <property type="project" value="TreeGrafter"/>
</dbReference>
<dbReference type="PANTHER" id="PTHR10000">
    <property type="entry name" value="PHOSPHOSERINE PHOSPHATASE"/>
    <property type="match status" value="1"/>
</dbReference>
<reference evidence="3 4" key="1">
    <citation type="submission" date="2019-01" db="EMBL/GenBank/DDBJ databases">
        <authorList>
            <consortium name="Pathogen Informatics"/>
        </authorList>
    </citation>
    <scope>NUCLEOTIDE SEQUENCE [LARGE SCALE GENOMIC DNA]</scope>
    <source>
        <strain evidence="3 4">NCTC10146</strain>
    </source>
</reference>
<dbReference type="PANTHER" id="PTHR10000:SF8">
    <property type="entry name" value="HAD SUPERFAMILY HYDROLASE-LIKE, TYPE 3"/>
    <property type="match status" value="1"/>
</dbReference>
<dbReference type="GO" id="GO:0000287">
    <property type="term" value="F:magnesium ion binding"/>
    <property type="evidence" value="ECO:0007669"/>
    <property type="project" value="TreeGrafter"/>
</dbReference>
<evidence type="ECO:0000313" key="4">
    <source>
        <dbReference type="Proteomes" id="UP000290495"/>
    </source>
</evidence>
<dbReference type="Gene3D" id="3.30.1240.10">
    <property type="match status" value="1"/>
</dbReference>
<dbReference type="GO" id="GO:0050308">
    <property type="term" value="F:sugar-phosphatase activity"/>
    <property type="evidence" value="ECO:0007669"/>
    <property type="project" value="UniProtKB-EC"/>
</dbReference>
<dbReference type="InterPro" id="IPR006379">
    <property type="entry name" value="HAD-SF_hydro_IIB"/>
</dbReference>
<dbReference type="EMBL" id="LR215010">
    <property type="protein sequence ID" value="VEU69060.1"/>
    <property type="molecule type" value="Genomic_DNA"/>
</dbReference>
<comment type="similarity">
    <text evidence="2">Belongs to the HAD-like hydrolase superfamily. Cof family.</text>
</comment>
<dbReference type="NCBIfam" id="NF045966">
    <property type="entry name" value="YcsE_rel_Pase"/>
    <property type="match status" value="1"/>
</dbReference>
<dbReference type="InterPro" id="IPR036412">
    <property type="entry name" value="HAD-like_sf"/>
</dbReference>
<gene>
    <name evidence="3" type="primary">supH</name>
    <name evidence="3" type="ORF">NCTC10146_00540</name>
</gene>